<evidence type="ECO:0000313" key="3">
    <source>
        <dbReference type="Proteomes" id="UP000321580"/>
    </source>
</evidence>
<dbReference type="AlphaFoldDB" id="A0A5C6RUD2"/>
<dbReference type="OrthoDB" id="1496045at2"/>
<keyword evidence="1" id="KW-0472">Membrane</keyword>
<dbReference type="RefSeq" id="WP_147166603.1">
    <property type="nucleotide sequence ID" value="NZ_VOOR01000009.1"/>
</dbReference>
<protein>
    <submittedName>
        <fullName evidence="2">Uncharacterized protein</fullName>
    </submittedName>
</protein>
<accession>A0A5C6RUD2</accession>
<gene>
    <name evidence="2" type="ORF">FRY97_06325</name>
</gene>
<keyword evidence="1" id="KW-1133">Transmembrane helix</keyword>
<reference evidence="2 3" key="1">
    <citation type="submission" date="2019-08" db="EMBL/GenBank/DDBJ databases">
        <title>Genome of Phaeodactylibacter luteus.</title>
        <authorList>
            <person name="Bowman J.P."/>
        </authorList>
    </citation>
    <scope>NUCLEOTIDE SEQUENCE [LARGE SCALE GENOMIC DNA]</scope>
    <source>
        <strain evidence="2 3">KCTC 42180</strain>
    </source>
</reference>
<organism evidence="2 3">
    <name type="scientific">Phaeodactylibacter luteus</name>
    <dbReference type="NCBI Taxonomy" id="1564516"/>
    <lineage>
        <taxon>Bacteria</taxon>
        <taxon>Pseudomonadati</taxon>
        <taxon>Bacteroidota</taxon>
        <taxon>Saprospiria</taxon>
        <taxon>Saprospirales</taxon>
        <taxon>Haliscomenobacteraceae</taxon>
        <taxon>Phaeodactylibacter</taxon>
    </lineage>
</organism>
<dbReference type="EMBL" id="VOOR01000009">
    <property type="protein sequence ID" value="TXB65594.1"/>
    <property type="molecule type" value="Genomic_DNA"/>
</dbReference>
<dbReference type="Proteomes" id="UP000321580">
    <property type="component" value="Unassembled WGS sequence"/>
</dbReference>
<keyword evidence="3" id="KW-1185">Reference proteome</keyword>
<feature type="transmembrane region" description="Helical" evidence="1">
    <location>
        <begin position="25"/>
        <end position="43"/>
    </location>
</feature>
<keyword evidence="1" id="KW-0812">Transmembrane</keyword>
<sequence length="165" mass="17967">MESFDVEALFSDLTAYLSATGPMEWSIGGGIALLLLIAGASTGGKRKRRKKAAAIAPKLAIGDFQVSPLGKDAYFKIYNHGNLARLSQIIIKGKGHIQVKNAIAGHEIVTGDSYRIFLETTGNRKINTDFIVDLTYIDQAGNVYQQDFPMSKPKPQPARLVKFAP</sequence>
<name>A0A5C6RUD2_9BACT</name>
<comment type="caution">
    <text evidence="2">The sequence shown here is derived from an EMBL/GenBank/DDBJ whole genome shotgun (WGS) entry which is preliminary data.</text>
</comment>
<evidence type="ECO:0000313" key="2">
    <source>
        <dbReference type="EMBL" id="TXB65594.1"/>
    </source>
</evidence>
<proteinExistence type="predicted"/>
<evidence type="ECO:0000256" key="1">
    <source>
        <dbReference type="SAM" id="Phobius"/>
    </source>
</evidence>